<dbReference type="InterPro" id="IPR006665">
    <property type="entry name" value="OmpA-like"/>
</dbReference>
<dbReference type="Gene3D" id="3.30.1330.60">
    <property type="entry name" value="OmpA-like domain"/>
    <property type="match status" value="1"/>
</dbReference>
<dbReference type="PROSITE" id="PS51257">
    <property type="entry name" value="PROKAR_LIPOPROTEIN"/>
    <property type="match status" value="1"/>
</dbReference>
<protein>
    <submittedName>
        <fullName evidence="2">Flagellar motor protein MotB</fullName>
    </submittedName>
</protein>
<gene>
    <name evidence="2" type="ORF">BHAMNSH16_13470</name>
</gene>
<evidence type="ECO:0000259" key="1">
    <source>
        <dbReference type="Pfam" id="PF00691"/>
    </source>
</evidence>
<keyword evidence="2" id="KW-0969">Cilium</keyword>
<keyword evidence="2" id="KW-0282">Flagellum</keyword>
<dbReference type="AlphaFoldDB" id="A0AAC9TXK1"/>
<dbReference type="SUPFAM" id="SSF103088">
    <property type="entry name" value="OmpA-like"/>
    <property type="match status" value="1"/>
</dbReference>
<name>A0AAC9TXK1_9SPIR</name>
<dbReference type="RefSeq" id="WP_008728984.1">
    <property type="nucleotide sequence ID" value="NZ_CP019914.1"/>
</dbReference>
<evidence type="ECO:0000313" key="3">
    <source>
        <dbReference type="Proteomes" id="UP000264880"/>
    </source>
</evidence>
<dbReference type="Pfam" id="PF00691">
    <property type="entry name" value="OmpA"/>
    <property type="match status" value="1"/>
</dbReference>
<dbReference type="EMBL" id="CP019914">
    <property type="protein sequence ID" value="ASJ22596.1"/>
    <property type="molecule type" value="Genomic_DNA"/>
</dbReference>
<reference evidence="2 3" key="1">
    <citation type="submission" date="2017-02" db="EMBL/GenBank/DDBJ databases">
        <title>Complete genome sequence of Brachyspira hampsonii genomovar I strain NSH-16 (ATCC BAA-2463).</title>
        <authorList>
            <person name="Mirajkar N.S."/>
            <person name="Gebhart C.J."/>
        </authorList>
    </citation>
    <scope>NUCLEOTIDE SEQUENCE [LARGE SCALE GENOMIC DNA]</scope>
    <source>
        <strain evidence="2 3">NSH-16</strain>
    </source>
</reference>
<dbReference type="InterPro" id="IPR036737">
    <property type="entry name" value="OmpA-like_sf"/>
</dbReference>
<keyword evidence="3" id="KW-1185">Reference proteome</keyword>
<proteinExistence type="predicted"/>
<organism evidence="2 3">
    <name type="scientific">Brachyspira hampsonii</name>
    <dbReference type="NCBI Taxonomy" id="1287055"/>
    <lineage>
        <taxon>Bacteria</taxon>
        <taxon>Pseudomonadati</taxon>
        <taxon>Spirochaetota</taxon>
        <taxon>Spirochaetia</taxon>
        <taxon>Brachyspirales</taxon>
        <taxon>Brachyspiraceae</taxon>
        <taxon>Brachyspira</taxon>
    </lineage>
</organism>
<dbReference type="Proteomes" id="UP000264880">
    <property type="component" value="Chromosome"/>
</dbReference>
<sequence>MRYLNIFFILLNAFILTSCFIPERRLYFSWNRLSEQTDPCNYEFNTSSNMNLIETERGMMLDTDKEIYYRLNEEKPYNIEDYVYVMNEVISFMSNNKSCILVVEGHADIIGQGKGDINFKLSERRASVIRDVILSYGFSYKRVKVFPYSDIMPKYTNDINKNRRVNFIALKCETELDKYIKYYNNYYNNITNQLNYMEK</sequence>
<feature type="domain" description="OmpA-like" evidence="1">
    <location>
        <begin position="86"/>
        <end position="164"/>
    </location>
</feature>
<accession>A0AAC9TXK1</accession>
<evidence type="ECO:0000313" key="2">
    <source>
        <dbReference type="EMBL" id="ASJ22596.1"/>
    </source>
</evidence>
<dbReference type="KEGG" id="bhp:BHAMNSH16_13470"/>
<keyword evidence="2" id="KW-0966">Cell projection</keyword>